<organism evidence="5 6">
    <name type="scientific">Actinomadura harenae</name>
    <dbReference type="NCBI Taxonomy" id="2483351"/>
    <lineage>
        <taxon>Bacteria</taxon>
        <taxon>Bacillati</taxon>
        <taxon>Actinomycetota</taxon>
        <taxon>Actinomycetes</taxon>
        <taxon>Streptosporangiales</taxon>
        <taxon>Thermomonosporaceae</taxon>
        <taxon>Actinomadura</taxon>
    </lineage>
</organism>
<evidence type="ECO:0000256" key="1">
    <source>
        <dbReference type="ARBA" id="ARBA00023015"/>
    </source>
</evidence>
<evidence type="ECO:0000256" key="3">
    <source>
        <dbReference type="ARBA" id="ARBA00023163"/>
    </source>
</evidence>
<evidence type="ECO:0000313" key="6">
    <source>
        <dbReference type="Proteomes" id="UP000282674"/>
    </source>
</evidence>
<dbReference type="OrthoDB" id="59108at2"/>
<dbReference type="InterPro" id="IPR046335">
    <property type="entry name" value="LacI/GalR-like_sensor"/>
</dbReference>
<dbReference type="AlphaFoldDB" id="A0A3M2LXZ9"/>
<dbReference type="GO" id="GO:0000976">
    <property type="term" value="F:transcription cis-regulatory region binding"/>
    <property type="evidence" value="ECO:0007669"/>
    <property type="project" value="TreeGrafter"/>
</dbReference>
<dbReference type="PANTHER" id="PTHR30146:SF153">
    <property type="entry name" value="LACTOSE OPERON REPRESSOR"/>
    <property type="match status" value="1"/>
</dbReference>
<dbReference type="Proteomes" id="UP000282674">
    <property type="component" value="Unassembled WGS sequence"/>
</dbReference>
<dbReference type="InterPro" id="IPR010982">
    <property type="entry name" value="Lambda_DNA-bd_dom_sf"/>
</dbReference>
<proteinExistence type="predicted"/>
<dbReference type="RefSeq" id="WP_122195924.1">
    <property type="nucleotide sequence ID" value="NZ_JBHSKC010000017.1"/>
</dbReference>
<dbReference type="PROSITE" id="PS00356">
    <property type="entry name" value="HTH_LACI_1"/>
    <property type="match status" value="1"/>
</dbReference>
<dbReference type="SMART" id="SM00354">
    <property type="entry name" value="HTH_LACI"/>
    <property type="match status" value="1"/>
</dbReference>
<dbReference type="Pfam" id="PF13377">
    <property type="entry name" value="Peripla_BP_3"/>
    <property type="match status" value="1"/>
</dbReference>
<evidence type="ECO:0000313" key="5">
    <source>
        <dbReference type="EMBL" id="RMI42279.1"/>
    </source>
</evidence>
<gene>
    <name evidence="5" type="ORF">EBO15_19915</name>
</gene>
<evidence type="ECO:0000256" key="2">
    <source>
        <dbReference type="ARBA" id="ARBA00023125"/>
    </source>
</evidence>
<dbReference type="GO" id="GO:0003700">
    <property type="term" value="F:DNA-binding transcription factor activity"/>
    <property type="evidence" value="ECO:0007669"/>
    <property type="project" value="TreeGrafter"/>
</dbReference>
<dbReference type="InterPro" id="IPR028082">
    <property type="entry name" value="Peripla_BP_I"/>
</dbReference>
<dbReference type="PROSITE" id="PS50932">
    <property type="entry name" value="HTH_LACI_2"/>
    <property type="match status" value="1"/>
</dbReference>
<feature type="domain" description="HTH lacI-type" evidence="4">
    <location>
        <begin position="8"/>
        <end position="62"/>
    </location>
</feature>
<accession>A0A3M2LXZ9</accession>
<dbReference type="EMBL" id="RFFG01000034">
    <property type="protein sequence ID" value="RMI42279.1"/>
    <property type="molecule type" value="Genomic_DNA"/>
</dbReference>
<keyword evidence="1" id="KW-0805">Transcription regulation</keyword>
<evidence type="ECO:0000259" key="4">
    <source>
        <dbReference type="PROSITE" id="PS50932"/>
    </source>
</evidence>
<keyword evidence="3" id="KW-0804">Transcription</keyword>
<keyword evidence="2" id="KW-0238">DNA-binding</keyword>
<sequence>MTTPPPRVRLVDVARVAGVSKTTVSDALNGTGRLPDATREHVREVARGLGYRPNATARRLRAGRTRLLGLAAREYVRSPWVYAELAYFSQLTTAATRAALEHGYGVVLLPTAAPDDCWLDMPLDGVFVIDPVEGDPLVADFLSAGVPVVSDRRALAEGGGAEGARPARWLDFDYESATIEALDHLRAQGVERIALVTARSTSCFFDRSGEAYARWCAGNGRVPVTVASDAPGPAHVLAAVEVVLSASGSGGSGASGAPGGPPDALLVLPEISPPLLLDALRRLGRSVPDDLLVVCATEDPAAAYTDPGMSTLGYLPVESARAGVELLVDAIEGRPGPDGRLFGARLEVRASSLAAGAPRRTR</sequence>
<dbReference type="SUPFAM" id="SSF47413">
    <property type="entry name" value="lambda repressor-like DNA-binding domains"/>
    <property type="match status" value="1"/>
</dbReference>
<dbReference type="Gene3D" id="1.10.260.40">
    <property type="entry name" value="lambda repressor-like DNA-binding domains"/>
    <property type="match status" value="1"/>
</dbReference>
<name>A0A3M2LXZ9_9ACTN</name>
<dbReference type="PANTHER" id="PTHR30146">
    <property type="entry name" value="LACI-RELATED TRANSCRIPTIONAL REPRESSOR"/>
    <property type="match status" value="1"/>
</dbReference>
<comment type="caution">
    <text evidence="5">The sequence shown here is derived from an EMBL/GenBank/DDBJ whole genome shotgun (WGS) entry which is preliminary data.</text>
</comment>
<dbReference type="InterPro" id="IPR000843">
    <property type="entry name" value="HTH_LacI"/>
</dbReference>
<dbReference type="CDD" id="cd01392">
    <property type="entry name" value="HTH_LacI"/>
    <property type="match status" value="1"/>
</dbReference>
<dbReference type="SUPFAM" id="SSF53822">
    <property type="entry name" value="Periplasmic binding protein-like I"/>
    <property type="match status" value="1"/>
</dbReference>
<protein>
    <submittedName>
        <fullName evidence="5">LacI family transcriptional regulator</fullName>
    </submittedName>
</protein>
<keyword evidence="6" id="KW-1185">Reference proteome</keyword>
<dbReference type="Pfam" id="PF00356">
    <property type="entry name" value="LacI"/>
    <property type="match status" value="1"/>
</dbReference>
<reference evidence="5 6" key="1">
    <citation type="submission" date="2018-10" db="EMBL/GenBank/DDBJ databases">
        <title>Isolation from soil.</title>
        <authorList>
            <person name="Hu J."/>
        </authorList>
    </citation>
    <scope>NUCLEOTIDE SEQUENCE [LARGE SCALE GENOMIC DNA]</scope>
    <source>
        <strain evidence="5 6">NEAU-Ht49</strain>
    </source>
</reference>
<dbReference type="Gene3D" id="3.40.50.2300">
    <property type="match status" value="2"/>
</dbReference>